<organism evidence="3 4">
    <name type="scientific">Kuraishia capsulata CBS 1993</name>
    <dbReference type="NCBI Taxonomy" id="1382522"/>
    <lineage>
        <taxon>Eukaryota</taxon>
        <taxon>Fungi</taxon>
        <taxon>Dikarya</taxon>
        <taxon>Ascomycota</taxon>
        <taxon>Saccharomycotina</taxon>
        <taxon>Pichiomycetes</taxon>
        <taxon>Pichiales</taxon>
        <taxon>Pichiaceae</taxon>
        <taxon>Kuraishia</taxon>
    </lineage>
</organism>
<evidence type="ECO:0000313" key="3">
    <source>
        <dbReference type="EMBL" id="CDK28845.1"/>
    </source>
</evidence>
<dbReference type="SUPFAM" id="SSF53335">
    <property type="entry name" value="S-adenosyl-L-methionine-dependent methyltransferases"/>
    <property type="match status" value="1"/>
</dbReference>
<dbReference type="Proteomes" id="UP000019384">
    <property type="component" value="Unassembled WGS sequence"/>
</dbReference>
<keyword evidence="4" id="KW-1185">Reference proteome</keyword>
<dbReference type="STRING" id="1382522.W6MXG4"/>
<dbReference type="AlphaFoldDB" id="W6MXG4"/>
<dbReference type="RefSeq" id="XP_022460835.1">
    <property type="nucleotide sequence ID" value="XM_022605955.1"/>
</dbReference>
<reference evidence="3" key="2">
    <citation type="submission" date="2014-02" db="EMBL/GenBank/DDBJ databases">
        <title>Complete DNA sequence of /Kuraishia capsulata/ illustrates novel genomic features among budding yeasts (/Saccharomycotina/).</title>
        <authorList>
            <person name="Morales L."/>
            <person name="Noel B."/>
            <person name="Porcel B."/>
            <person name="Marcet-Houben M."/>
            <person name="Hullo M-F."/>
            <person name="Sacerdot C."/>
            <person name="Tekaia F."/>
            <person name="Leh-Louis V."/>
            <person name="Despons L."/>
            <person name="Khanna V."/>
            <person name="Aury J-M."/>
            <person name="Barbe V."/>
            <person name="Couloux A."/>
            <person name="Labadie K."/>
            <person name="Pelletier E."/>
            <person name="Souciet J-L."/>
            <person name="Boekhout T."/>
            <person name="Gabaldon T."/>
            <person name="Wincker P."/>
            <person name="Dujon B."/>
        </authorList>
    </citation>
    <scope>NUCLEOTIDE SEQUENCE</scope>
    <source>
        <strain evidence="3">CBS 1993</strain>
    </source>
</reference>
<dbReference type="InterPro" id="IPR029063">
    <property type="entry name" value="SAM-dependent_MTases_sf"/>
</dbReference>
<protein>
    <recommendedName>
        <fullName evidence="5">U6 small nuclear RNA (adenine-(43)-N(6))-methyltransferase</fullName>
    </recommendedName>
</protein>
<dbReference type="GeneID" id="34522223"/>
<dbReference type="OrthoDB" id="514248at2759"/>
<dbReference type="GO" id="GO:0008168">
    <property type="term" value="F:methyltransferase activity"/>
    <property type="evidence" value="ECO:0007669"/>
    <property type="project" value="UniProtKB-KW"/>
</dbReference>
<dbReference type="InterPro" id="IPR010286">
    <property type="entry name" value="METTL16/RlmF"/>
</dbReference>
<reference evidence="3" key="1">
    <citation type="submission" date="2013-12" db="EMBL/GenBank/DDBJ databases">
        <authorList>
            <person name="Genoscope - CEA"/>
        </authorList>
    </citation>
    <scope>NUCLEOTIDE SEQUENCE</scope>
    <source>
        <strain evidence="3">CBS 1993</strain>
    </source>
</reference>
<evidence type="ECO:0000256" key="1">
    <source>
        <dbReference type="ARBA" id="ARBA00022603"/>
    </source>
</evidence>
<evidence type="ECO:0000313" key="4">
    <source>
        <dbReference type="Proteomes" id="UP000019384"/>
    </source>
</evidence>
<gene>
    <name evidence="3" type="ORF">KUCA_T00004830001</name>
</gene>
<name>W6MXG4_9ASCO</name>
<dbReference type="Pfam" id="PF05971">
    <property type="entry name" value="Methyltransf_10"/>
    <property type="match status" value="1"/>
</dbReference>
<keyword evidence="2" id="KW-0808">Transferase</keyword>
<dbReference type="GO" id="GO:0005634">
    <property type="term" value="C:nucleus"/>
    <property type="evidence" value="ECO:0007669"/>
    <property type="project" value="TreeGrafter"/>
</dbReference>
<proteinExistence type="predicted"/>
<dbReference type="GO" id="GO:0070475">
    <property type="term" value="P:rRNA base methylation"/>
    <property type="evidence" value="ECO:0007669"/>
    <property type="project" value="TreeGrafter"/>
</dbReference>
<keyword evidence="1" id="KW-0489">Methyltransferase</keyword>
<dbReference type="PANTHER" id="PTHR13393:SF0">
    <property type="entry name" value="RNA N6-ADENOSINE-METHYLTRANSFERASE METTL16"/>
    <property type="match status" value="1"/>
</dbReference>
<dbReference type="HOGENOM" id="CLU_027534_0_1_1"/>
<dbReference type="Gene3D" id="3.40.50.150">
    <property type="entry name" value="Vaccinia Virus protein VP39"/>
    <property type="match status" value="1"/>
</dbReference>
<evidence type="ECO:0008006" key="5">
    <source>
        <dbReference type="Google" id="ProtNLM"/>
    </source>
</evidence>
<accession>W6MXG4</accession>
<dbReference type="EMBL" id="HG793130">
    <property type="protein sequence ID" value="CDK28845.1"/>
    <property type="molecule type" value="Genomic_DNA"/>
</dbReference>
<sequence>MDNVLSLDIIELAAADVWLSKFLSAGSCDEKPRLDLSTHEAQRALTAAVLKAKYNIIVSLDSRRLCPAIPNRLAYVRYIYDLVLSTHGEEPGERMCGVDIGTGHVAIYPLLACSEYADINFVGTDIDLDSLNHASQIILDNGFGNRIQLLSSPDAETIFFNSMFPDGSTYFTMCNPPFYSSRQEILEKRSSKKTAASASETMALDSELIADGGEVGFVSRMIEQSFIFRDKVVWFSSLLGKMESVGAVVDILRRMTISNYAIHELVPSAHQASTRRWVACWSFKSIRPPNELCLAKSHKLKTFNPSHTQFFFDAKITDISLILHLVKKLDQCVVEEDLRCLHLVFPGDIWSRSYRRKAKKDVVTFAEDDRCTIIIRLCDGTVEVYWRSGIHYNIFESFCGWIKRSVGELQ</sequence>
<evidence type="ECO:0000256" key="2">
    <source>
        <dbReference type="ARBA" id="ARBA00022679"/>
    </source>
</evidence>
<dbReference type="PANTHER" id="PTHR13393">
    <property type="entry name" value="SAM-DEPENDENT METHYLTRANSFERASE"/>
    <property type="match status" value="1"/>
</dbReference>